<proteinExistence type="predicted"/>
<accession>I8IZ59</accession>
<comment type="caution">
    <text evidence="1">The sequence shown here is derived from an EMBL/GenBank/DDBJ whole genome shotgun (WGS) entry which is preliminary data.</text>
</comment>
<dbReference type="OrthoDB" id="2389720at2"/>
<reference evidence="1 2" key="1">
    <citation type="journal article" date="2012" name="J. Bacteriol.">
        <title>Genome of Bacillus macauensis ZFHKF-1, a Long-Chain-Forming Bacterium.</title>
        <authorList>
            <person name="Cai L."/>
            <person name="Zhang T."/>
        </authorList>
    </citation>
    <scope>NUCLEOTIDE SEQUENCE [LARGE SCALE GENOMIC DNA]</scope>
    <source>
        <strain evidence="1 2">ZFHKF-1</strain>
    </source>
</reference>
<dbReference type="AlphaFoldDB" id="I8IZ59"/>
<name>I8IZ59_9BACL</name>
<dbReference type="eggNOG" id="ENOG5032YC7">
    <property type="taxonomic scope" value="Bacteria"/>
</dbReference>
<protein>
    <submittedName>
        <fullName evidence="1">Uncharacterized protein</fullName>
    </submittedName>
</protein>
<evidence type="ECO:0000313" key="1">
    <source>
        <dbReference type="EMBL" id="EIT84776.1"/>
    </source>
</evidence>
<dbReference type="RefSeq" id="WP_007202844.1">
    <property type="nucleotide sequence ID" value="NZ_AKKV01000030.1"/>
</dbReference>
<dbReference type="PATRIC" id="fig|1196324.3.peg.2829"/>
<evidence type="ECO:0000313" key="2">
    <source>
        <dbReference type="Proteomes" id="UP000004080"/>
    </source>
</evidence>
<gene>
    <name evidence="1" type="ORF">A374_13830</name>
</gene>
<sequence length="124" mass="14331">MITLGSHQELKQAKDALELLEKACPDLYEKWISIIHLTRALHFKYQYMGALLMNEDTRRYAPEFVQGSVIRLYKRELRIVQDHEEIDALHQILRRYQHAGAAKLSLLALGYTPESLVGTSSIIH</sequence>
<dbReference type="EMBL" id="AKKV01000030">
    <property type="protein sequence ID" value="EIT84776.1"/>
    <property type="molecule type" value="Genomic_DNA"/>
</dbReference>
<keyword evidence="2" id="KW-1185">Reference proteome</keyword>
<dbReference type="STRING" id="1196324.A374_13830"/>
<organism evidence="1 2">
    <name type="scientific">Fictibacillus macauensis ZFHKF-1</name>
    <dbReference type="NCBI Taxonomy" id="1196324"/>
    <lineage>
        <taxon>Bacteria</taxon>
        <taxon>Bacillati</taxon>
        <taxon>Bacillota</taxon>
        <taxon>Bacilli</taxon>
        <taxon>Bacillales</taxon>
        <taxon>Fictibacillaceae</taxon>
        <taxon>Fictibacillus</taxon>
    </lineage>
</organism>
<dbReference type="Proteomes" id="UP000004080">
    <property type="component" value="Unassembled WGS sequence"/>
</dbReference>